<dbReference type="PANTHER" id="PTHR16222">
    <property type="entry name" value="ADP-RIBOSYLGLYCOHYDROLASE"/>
    <property type="match status" value="1"/>
</dbReference>
<comment type="cofactor">
    <cofactor evidence="3">
        <name>Mg(2+)</name>
        <dbReference type="ChEBI" id="CHEBI:18420"/>
    </cofactor>
    <text evidence="3">Binds 2 magnesium ions per subunit.</text>
</comment>
<dbReference type="SUPFAM" id="SSF101478">
    <property type="entry name" value="ADP-ribosylglycohydrolase"/>
    <property type="match status" value="1"/>
</dbReference>
<evidence type="ECO:0000313" key="5">
    <source>
        <dbReference type="EMBL" id="KAJ3431561.1"/>
    </source>
</evidence>
<accession>A0AAV7YSA5</accession>
<evidence type="ECO:0008006" key="7">
    <source>
        <dbReference type="Google" id="ProtNLM"/>
    </source>
</evidence>
<protein>
    <recommendedName>
        <fullName evidence="7">ADP-ribosylglycohydrolase</fullName>
    </recommendedName>
</protein>
<evidence type="ECO:0000256" key="1">
    <source>
        <dbReference type="ARBA" id="ARBA00022614"/>
    </source>
</evidence>
<dbReference type="InterPro" id="IPR005502">
    <property type="entry name" value="Ribosyl_crysJ1"/>
</dbReference>
<dbReference type="SMART" id="SM00369">
    <property type="entry name" value="LRR_TYP"/>
    <property type="match status" value="8"/>
</dbReference>
<keyword evidence="3" id="KW-0460">Magnesium</keyword>
<gene>
    <name evidence="5" type="ORF">M0812_20473</name>
</gene>
<dbReference type="Proteomes" id="UP001146793">
    <property type="component" value="Unassembled WGS sequence"/>
</dbReference>
<dbReference type="InterPro" id="IPR036705">
    <property type="entry name" value="Ribosyl_crysJ1_sf"/>
</dbReference>
<keyword evidence="1" id="KW-0433">Leucine-rich repeat</keyword>
<dbReference type="SUPFAM" id="SSF52058">
    <property type="entry name" value="L domain-like"/>
    <property type="match status" value="1"/>
</dbReference>
<dbReference type="InterPro" id="IPR001611">
    <property type="entry name" value="Leu-rich_rpt"/>
</dbReference>
<feature type="binding site" evidence="3">
    <location>
        <position position="537"/>
    </location>
    <ligand>
        <name>Mg(2+)</name>
        <dbReference type="ChEBI" id="CHEBI:18420"/>
        <label>1</label>
    </ligand>
</feature>
<feature type="binding site" evidence="3">
    <location>
        <position position="536"/>
    </location>
    <ligand>
        <name>Mg(2+)</name>
        <dbReference type="ChEBI" id="CHEBI:18420"/>
        <label>1</label>
    </ligand>
</feature>
<comment type="caution">
    <text evidence="5">The sequence shown here is derived from an EMBL/GenBank/DDBJ whole genome shotgun (WGS) entry which is preliminary data.</text>
</comment>
<keyword evidence="3" id="KW-0479">Metal-binding</keyword>
<evidence type="ECO:0000256" key="4">
    <source>
        <dbReference type="SAM" id="MobiDB-lite"/>
    </source>
</evidence>
<dbReference type="AlphaFoldDB" id="A0AAV7YSA5"/>
<sequence length="803" mass="92093">MGNNIPQPEEKFFEEKESYFLQEQKKDGLKCKIERQGLSKISKKTIDELKKTSDPVISLSLNYNRFGKLDILSEFQLDLPLIEFSCHKNFLKSLPENFSSLYPKVKKIDAAFNRITSIDKSFNPKLEELTHLDLNHNSIAFMSKVLCSHTNLEHLDLSANVVGEIPDEIKNLQNLKVLNLTKCQIHTINESLGKLKKLEKLSLSFCDLLSFDINLSEMKALKYLDLSGNKLSYFPECILELENLEYLDLSSTAIAKIPNEINKLKKLKTLRLNSVPLTSLPETLADLQLEKLFIRWTNLKGEFPPVILQIPSLNTLDMTNTTLKQLPSEFNSNNLPNLKNIYMAYNMFKSIPKQIKNLKQPIERIWLDDNPLNKNDQKIIDLGMKGLIKYLNMDKTIKQENENENKNKNKNKNENENEKENEKENEIIEEIILEDEEEKYLIMGELDELVLHEFGQLDVCELLKIPENATTFSNEELKDRIRGLVIGNCIGDAVGLATEFLTKPQSARIYDYEIIKYDEIIEDGHRSRWEKGDWTDDSDQMIHIILSLIEKNGSIDKVNFAKRLCHWIHNGFLELTDHAGMGLGGTVARSLSSETVFENPHIGALQAYNELKPRSAANGAIMRTSALAIPQFYDLKLVTKNTLEICKVTHYDPRCQASCVCFTTTIAQILQGKTNYEEIMNKSYEIAESYCETTEYLEEFKKHLFAKSWRELDLDENGKIGYTYKAMGSGYLALQRCENTSDFEQIMTEMTFEAGDADTNGTTVGALMGVKLGYSKLPKRWKEMPHTQWVLQKLEALFKIMGI</sequence>
<feature type="region of interest" description="Disordered" evidence="4">
    <location>
        <begin position="399"/>
        <end position="424"/>
    </location>
</feature>
<dbReference type="GO" id="GO:0046872">
    <property type="term" value="F:metal ion binding"/>
    <property type="evidence" value="ECO:0007669"/>
    <property type="project" value="UniProtKB-KW"/>
</dbReference>
<evidence type="ECO:0000256" key="2">
    <source>
        <dbReference type="ARBA" id="ARBA00022737"/>
    </source>
</evidence>
<dbReference type="Gene3D" id="3.80.10.10">
    <property type="entry name" value="Ribonuclease Inhibitor"/>
    <property type="match status" value="2"/>
</dbReference>
<dbReference type="PROSITE" id="PS51450">
    <property type="entry name" value="LRR"/>
    <property type="match status" value="2"/>
</dbReference>
<organism evidence="5 6">
    <name type="scientific">Anaeramoeba flamelloides</name>
    <dbReference type="NCBI Taxonomy" id="1746091"/>
    <lineage>
        <taxon>Eukaryota</taxon>
        <taxon>Metamonada</taxon>
        <taxon>Anaeramoebidae</taxon>
        <taxon>Anaeramoeba</taxon>
    </lineage>
</organism>
<dbReference type="Gene3D" id="1.10.4080.10">
    <property type="entry name" value="ADP-ribosylation/Crystallin J1"/>
    <property type="match status" value="1"/>
</dbReference>
<dbReference type="PANTHER" id="PTHR16222:SF28">
    <property type="entry name" value="ADP-RIBOSYLGLYCOHYDROLASE"/>
    <property type="match status" value="1"/>
</dbReference>
<name>A0AAV7YSA5_9EUKA</name>
<dbReference type="InterPro" id="IPR050792">
    <property type="entry name" value="ADP-ribosylglycohydrolase"/>
</dbReference>
<proteinExistence type="predicted"/>
<evidence type="ECO:0000313" key="6">
    <source>
        <dbReference type="Proteomes" id="UP001146793"/>
    </source>
</evidence>
<dbReference type="Pfam" id="PF03747">
    <property type="entry name" value="ADP_ribosyl_GH"/>
    <property type="match status" value="1"/>
</dbReference>
<feature type="binding site" evidence="3">
    <location>
        <position position="535"/>
    </location>
    <ligand>
        <name>Mg(2+)</name>
        <dbReference type="ChEBI" id="CHEBI:18420"/>
        <label>1</label>
    </ligand>
</feature>
<evidence type="ECO:0000256" key="3">
    <source>
        <dbReference type="PIRSR" id="PIRSR605502-1"/>
    </source>
</evidence>
<feature type="binding site" evidence="3">
    <location>
        <position position="759"/>
    </location>
    <ligand>
        <name>Mg(2+)</name>
        <dbReference type="ChEBI" id="CHEBI:18420"/>
        <label>1</label>
    </ligand>
</feature>
<keyword evidence="2" id="KW-0677">Repeat</keyword>
<dbReference type="InterPro" id="IPR032675">
    <property type="entry name" value="LRR_dom_sf"/>
</dbReference>
<dbReference type="InterPro" id="IPR003591">
    <property type="entry name" value="Leu-rich_rpt_typical-subtyp"/>
</dbReference>
<feature type="binding site" evidence="3">
    <location>
        <position position="756"/>
    </location>
    <ligand>
        <name>Mg(2+)</name>
        <dbReference type="ChEBI" id="CHEBI:18420"/>
        <label>1</label>
    </ligand>
</feature>
<dbReference type="SMART" id="SM00365">
    <property type="entry name" value="LRR_SD22"/>
    <property type="match status" value="4"/>
</dbReference>
<dbReference type="Pfam" id="PF13855">
    <property type="entry name" value="LRR_8"/>
    <property type="match status" value="2"/>
</dbReference>
<feature type="binding site" evidence="3">
    <location>
        <position position="758"/>
    </location>
    <ligand>
        <name>Mg(2+)</name>
        <dbReference type="ChEBI" id="CHEBI:18420"/>
        <label>1</label>
    </ligand>
</feature>
<reference evidence="5" key="1">
    <citation type="submission" date="2022-08" db="EMBL/GenBank/DDBJ databases">
        <title>Novel sulphate-reducing endosymbionts in the free-living metamonad Anaeramoeba.</title>
        <authorList>
            <person name="Jerlstrom-Hultqvist J."/>
            <person name="Cepicka I."/>
            <person name="Gallot-Lavallee L."/>
            <person name="Salas-Leiva D."/>
            <person name="Curtis B.A."/>
            <person name="Zahonova K."/>
            <person name="Pipaliya S."/>
            <person name="Dacks J."/>
            <person name="Roger A.J."/>
        </authorList>
    </citation>
    <scope>NUCLEOTIDE SEQUENCE</scope>
    <source>
        <strain evidence="5">Busselton2</strain>
    </source>
</reference>
<dbReference type="EMBL" id="JANTQA010000047">
    <property type="protein sequence ID" value="KAJ3431561.1"/>
    <property type="molecule type" value="Genomic_DNA"/>
</dbReference>